<accession>A0ABQ2JGV6</accession>
<reference evidence="2" key="1">
    <citation type="journal article" date="2019" name="Int. J. Syst. Evol. Microbiol.">
        <title>The Global Catalogue of Microorganisms (GCM) 10K type strain sequencing project: providing services to taxonomists for standard genome sequencing and annotation.</title>
        <authorList>
            <consortium name="The Broad Institute Genomics Platform"/>
            <consortium name="The Broad Institute Genome Sequencing Center for Infectious Disease"/>
            <person name="Wu L."/>
            <person name="Ma J."/>
        </authorList>
    </citation>
    <scope>NUCLEOTIDE SEQUENCE [LARGE SCALE GENOMIC DNA]</scope>
    <source>
        <strain evidence="2">CGMCC 4.7323</strain>
    </source>
</reference>
<keyword evidence="2" id="KW-1185">Reference proteome</keyword>
<sequence length="106" mass="11272">MNLTDLHRRLLADILTIGTPYPLVITGGYAHVLVCVAHTDVPSQPVQRARSAIGRTRKITHPTGRTCSRVAAASAVVCGVGVSPRSAGFTREGEDRLPLFPLSEGL</sequence>
<proteinExistence type="predicted"/>
<gene>
    <name evidence="1" type="ORF">GCM10012285_28200</name>
</gene>
<name>A0ABQ2JGV6_9ACTN</name>
<dbReference type="EMBL" id="BMND01000009">
    <property type="protein sequence ID" value="GGN44987.1"/>
    <property type="molecule type" value="Genomic_DNA"/>
</dbReference>
<protein>
    <submittedName>
        <fullName evidence="1">Uncharacterized protein</fullName>
    </submittedName>
</protein>
<dbReference type="Proteomes" id="UP000600080">
    <property type="component" value="Unassembled WGS sequence"/>
</dbReference>
<evidence type="ECO:0000313" key="1">
    <source>
        <dbReference type="EMBL" id="GGN44987.1"/>
    </source>
</evidence>
<organism evidence="1 2">
    <name type="scientific">Streptomyces kronopolitis</name>
    <dbReference type="NCBI Taxonomy" id="1612435"/>
    <lineage>
        <taxon>Bacteria</taxon>
        <taxon>Bacillati</taxon>
        <taxon>Actinomycetota</taxon>
        <taxon>Actinomycetes</taxon>
        <taxon>Kitasatosporales</taxon>
        <taxon>Streptomycetaceae</taxon>
        <taxon>Streptomyces</taxon>
    </lineage>
</organism>
<comment type="caution">
    <text evidence="1">The sequence shown here is derived from an EMBL/GenBank/DDBJ whole genome shotgun (WGS) entry which is preliminary data.</text>
</comment>
<evidence type="ECO:0000313" key="2">
    <source>
        <dbReference type="Proteomes" id="UP000600080"/>
    </source>
</evidence>